<gene>
    <name evidence="2" type="ORF">CLV54_2317</name>
</gene>
<dbReference type="RefSeq" id="WP_100345131.1">
    <property type="nucleotide sequence ID" value="NZ_PGFB01000004.1"/>
</dbReference>
<evidence type="ECO:0000259" key="1">
    <source>
        <dbReference type="PROSITE" id="PS51729"/>
    </source>
</evidence>
<reference evidence="2 3" key="1">
    <citation type="submission" date="2017-11" db="EMBL/GenBank/DDBJ databases">
        <title>Genomic Encyclopedia of Archaeal and Bacterial Type Strains, Phase II (KMG-II): From Individual Species to Whole Genera.</title>
        <authorList>
            <person name="Goeker M."/>
        </authorList>
    </citation>
    <scope>NUCLEOTIDE SEQUENCE [LARGE SCALE GENOMIC DNA]</scope>
    <source>
        <strain evidence="2 3">DSM 25625</strain>
    </source>
</reference>
<comment type="caution">
    <text evidence="2">The sequence shown here is derived from an EMBL/GenBank/DDBJ whole genome shotgun (WGS) entry which is preliminary data.</text>
</comment>
<accession>A0A2M9BTV5</accession>
<proteinExistence type="predicted"/>
<dbReference type="Gene3D" id="3.40.630.30">
    <property type="match status" value="1"/>
</dbReference>
<evidence type="ECO:0000313" key="3">
    <source>
        <dbReference type="Proteomes" id="UP000230161"/>
    </source>
</evidence>
<dbReference type="AlphaFoldDB" id="A0A2M9BTV5"/>
<dbReference type="Pfam" id="PF14542">
    <property type="entry name" value="Acetyltransf_CG"/>
    <property type="match status" value="1"/>
</dbReference>
<dbReference type="CDD" id="cd04301">
    <property type="entry name" value="NAT_SF"/>
    <property type="match status" value="1"/>
</dbReference>
<dbReference type="InterPro" id="IPR016181">
    <property type="entry name" value="Acyl_CoA_acyltransferase"/>
</dbReference>
<dbReference type="Proteomes" id="UP000230161">
    <property type="component" value="Unassembled WGS sequence"/>
</dbReference>
<feature type="domain" description="N-acetyltransferase" evidence="1">
    <location>
        <begin position="7"/>
        <end position="93"/>
    </location>
</feature>
<dbReference type="PANTHER" id="PTHR31435:SF10">
    <property type="entry name" value="BSR4717 PROTEIN"/>
    <property type="match status" value="1"/>
</dbReference>
<dbReference type="InterPro" id="IPR045057">
    <property type="entry name" value="Gcn5-rel_NAT"/>
</dbReference>
<name>A0A2M9BTV5_9MICO</name>
<dbReference type="OrthoDB" id="5405911at2"/>
<dbReference type="PANTHER" id="PTHR31435">
    <property type="entry name" value="PROTEIN NATD1"/>
    <property type="match status" value="1"/>
</dbReference>
<dbReference type="EMBL" id="PGFB01000004">
    <property type="protein sequence ID" value="PJJ61373.1"/>
    <property type="molecule type" value="Genomic_DNA"/>
</dbReference>
<dbReference type="PROSITE" id="PS51729">
    <property type="entry name" value="GNAT_YJDJ"/>
    <property type="match status" value="1"/>
</dbReference>
<sequence length="101" mass="10856">MSDVEIRDNSTLHRFEATLDGEIVGRAYYRPVKGGLIFTHTEVDPAAEGTGVGSALAKTALTSLRETGSGAVLQCPFFRSYVSKHPEFEDVVMPMPAGPAE</sequence>
<protein>
    <recommendedName>
        <fullName evidence="1">N-acetyltransferase domain-containing protein</fullName>
    </recommendedName>
</protein>
<dbReference type="SUPFAM" id="SSF55729">
    <property type="entry name" value="Acyl-CoA N-acyltransferases (Nat)"/>
    <property type="match status" value="1"/>
</dbReference>
<organism evidence="2 3">
    <name type="scientific">Compostimonas suwonensis</name>
    <dbReference type="NCBI Taxonomy" id="1048394"/>
    <lineage>
        <taxon>Bacteria</taxon>
        <taxon>Bacillati</taxon>
        <taxon>Actinomycetota</taxon>
        <taxon>Actinomycetes</taxon>
        <taxon>Micrococcales</taxon>
        <taxon>Microbacteriaceae</taxon>
        <taxon>Compostimonas</taxon>
    </lineage>
</organism>
<dbReference type="InterPro" id="IPR031165">
    <property type="entry name" value="GNAT_YJDJ"/>
</dbReference>
<evidence type="ECO:0000313" key="2">
    <source>
        <dbReference type="EMBL" id="PJJ61373.1"/>
    </source>
</evidence>
<keyword evidence="3" id="KW-1185">Reference proteome</keyword>